<evidence type="ECO:0000313" key="1">
    <source>
        <dbReference type="EMBL" id="OAQ72108.1"/>
    </source>
</evidence>
<dbReference type="STRING" id="1380566.A0A179G3R2"/>
<proteinExistence type="predicted"/>
<dbReference type="RefSeq" id="XP_018148191.1">
    <property type="nucleotide sequence ID" value="XM_018280239.1"/>
</dbReference>
<dbReference type="PANTHER" id="PTHR35391">
    <property type="entry name" value="C2H2-TYPE DOMAIN-CONTAINING PROTEIN-RELATED"/>
    <property type="match status" value="1"/>
</dbReference>
<dbReference type="EMBL" id="LSBJ02000001">
    <property type="protein sequence ID" value="OAQ72108.1"/>
    <property type="molecule type" value="Genomic_DNA"/>
</dbReference>
<reference evidence="1 2" key="1">
    <citation type="journal article" date="2016" name="PLoS Pathog.">
        <title>Biosynthesis of antibiotic leucinostatins in bio-control fungus Purpureocillium lilacinum and their inhibition on phytophthora revealed by genome mining.</title>
        <authorList>
            <person name="Wang G."/>
            <person name="Liu Z."/>
            <person name="Lin R."/>
            <person name="Li E."/>
            <person name="Mao Z."/>
            <person name="Ling J."/>
            <person name="Yang Y."/>
            <person name="Yin W.B."/>
            <person name="Xie B."/>
        </authorList>
    </citation>
    <scope>NUCLEOTIDE SEQUENCE [LARGE SCALE GENOMIC DNA]</scope>
    <source>
        <strain evidence="1">170</strain>
    </source>
</reference>
<dbReference type="Proteomes" id="UP000078397">
    <property type="component" value="Unassembled WGS sequence"/>
</dbReference>
<gene>
    <name evidence="1" type="ORF">VFPPC_00156</name>
</gene>
<organism evidence="1 2">
    <name type="scientific">Pochonia chlamydosporia 170</name>
    <dbReference type="NCBI Taxonomy" id="1380566"/>
    <lineage>
        <taxon>Eukaryota</taxon>
        <taxon>Fungi</taxon>
        <taxon>Dikarya</taxon>
        <taxon>Ascomycota</taxon>
        <taxon>Pezizomycotina</taxon>
        <taxon>Sordariomycetes</taxon>
        <taxon>Hypocreomycetidae</taxon>
        <taxon>Hypocreales</taxon>
        <taxon>Clavicipitaceae</taxon>
        <taxon>Pochonia</taxon>
    </lineage>
</organism>
<dbReference type="KEGG" id="pchm:VFPPC_00156"/>
<keyword evidence="2" id="KW-1185">Reference proteome</keyword>
<dbReference type="AlphaFoldDB" id="A0A179G3R2"/>
<name>A0A179G3R2_METCM</name>
<sequence length="582" mass="66042">MSTDIRRDRISWTLKALSKEQDKPFEIRNQTQRCLSILEESAVLESPTLQDIRSELRGWAHDAEHTSSSLCLDSRLRDAPVIADFIKALLDDLERLIHNIIFNIVETVCFITDAVTRDYGDDIYENYITKHDSAYMQTLASHIKNGTPQAAAAAALRVGQVRYNELVFLRKQREEAITIRKLLFSTCRYIERSGVLSRISEIHGYREAIEPGNAAKDPIQQFQEDIEAVVQTRHPKAQESTKTRLVYAALLRRQNLGYWRDRERRINEFEEDVEGSMIGGDKGEAIRRIKRGLGFKRGNGEGARPSTSMATSTSLPACIAWEAGNDWYPTMHTSTSADGTLLPWSQLMKPQLRSAASSTPPDFPGLTEFTEPRVYEKYELSSRCLRRIDKLLPPAPGKKDGREYEICPYCFRVCRSDELQGASWREHITRDLMPYVCLLGACSKPDTIFGSFKEWVHHMVSQHPTKEWSCDSTEHYWGFRSKSRDAFEKHIREEHPGQHEEEAALAEHIDEECLFADARTKPLTECPLCMDALDTTRLSTIHILGHVAEHLISLARLSLPPGLPEADGAVGETSRSSSCVSM</sequence>
<accession>A0A179G3R2</accession>
<evidence type="ECO:0008006" key="3">
    <source>
        <dbReference type="Google" id="ProtNLM"/>
    </source>
</evidence>
<evidence type="ECO:0000313" key="2">
    <source>
        <dbReference type="Proteomes" id="UP000078397"/>
    </source>
</evidence>
<dbReference type="OrthoDB" id="4900688at2759"/>
<comment type="caution">
    <text evidence="1">The sequence shown here is derived from an EMBL/GenBank/DDBJ whole genome shotgun (WGS) entry which is preliminary data.</text>
</comment>
<dbReference type="GeneID" id="28844233"/>
<dbReference type="PANTHER" id="PTHR35391:SF7">
    <property type="entry name" value="C2H2-TYPE DOMAIN-CONTAINING PROTEIN"/>
    <property type="match status" value="1"/>
</dbReference>
<protein>
    <recommendedName>
        <fullName evidence="3">C2H2-type domain-containing protein</fullName>
    </recommendedName>
</protein>